<dbReference type="EMBL" id="KF433727">
    <property type="protein sequence ID" value="AII98048.1"/>
    <property type="molecule type" value="mRNA"/>
</dbReference>
<reference evidence="2" key="1">
    <citation type="submission" date="2013-07" db="EMBL/GenBank/DDBJ databases">
        <title>Nephila pilipes venom gland.</title>
        <authorList>
            <person name="Huo L.J."/>
        </authorList>
    </citation>
    <scope>NUCLEOTIDE SEQUENCE</scope>
    <source>
        <tissue evidence="2">Venom gland</tissue>
    </source>
</reference>
<sequence length="27" mass="3054">MKVSMHVSGVNGNTSYSLSTERYTYQN</sequence>
<name>A0A076L0U2_NEPPI</name>
<proteinExistence type="evidence at transcript level"/>
<organism evidence="2">
    <name type="scientific">Nephila pilipes</name>
    <name type="common">Giant wood spider</name>
    <name type="synonym">Nephila maculata</name>
    <dbReference type="NCBI Taxonomy" id="299642"/>
    <lineage>
        <taxon>Eukaryota</taxon>
        <taxon>Metazoa</taxon>
        <taxon>Ecdysozoa</taxon>
        <taxon>Arthropoda</taxon>
        <taxon>Chelicerata</taxon>
        <taxon>Arachnida</taxon>
        <taxon>Araneae</taxon>
        <taxon>Araneomorphae</taxon>
        <taxon>Entelegynae</taxon>
        <taxon>Araneoidea</taxon>
        <taxon>Nephilidae</taxon>
        <taxon>Nephila</taxon>
    </lineage>
</organism>
<feature type="region of interest" description="Disordered" evidence="1">
    <location>
        <begin position="1"/>
        <end position="27"/>
    </location>
</feature>
<dbReference type="AlphaFoldDB" id="A0A076L0U2"/>
<evidence type="ECO:0000256" key="1">
    <source>
        <dbReference type="SAM" id="MobiDB-lite"/>
    </source>
</evidence>
<accession>A0A076L0U2</accession>
<feature type="compositionally biased region" description="Polar residues" evidence="1">
    <location>
        <begin position="10"/>
        <end position="27"/>
    </location>
</feature>
<evidence type="ECO:0000313" key="2">
    <source>
        <dbReference type="EMBL" id="AII98048.1"/>
    </source>
</evidence>
<protein>
    <submittedName>
        <fullName evidence="2">BLTX697</fullName>
    </submittedName>
</protein>